<evidence type="ECO:0000256" key="1">
    <source>
        <dbReference type="SAM" id="Phobius"/>
    </source>
</evidence>
<keyword evidence="1" id="KW-0812">Transmembrane</keyword>
<dbReference type="Proteomes" id="UP000217999">
    <property type="component" value="Unassembled WGS sequence"/>
</dbReference>
<proteinExistence type="predicted"/>
<feature type="transmembrane region" description="Helical" evidence="1">
    <location>
        <begin position="249"/>
        <end position="269"/>
    </location>
</feature>
<dbReference type="AlphaFoldDB" id="A0A2A2ABR8"/>
<keyword evidence="1" id="KW-0472">Membrane</keyword>
<keyword evidence="1" id="KW-1133">Transmembrane helix</keyword>
<comment type="caution">
    <text evidence="2">The sequence shown here is derived from an EMBL/GenBank/DDBJ whole genome shotgun (WGS) entry which is preliminary data.</text>
</comment>
<evidence type="ECO:0000313" key="3">
    <source>
        <dbReference type="Proteomes" id="UP000217999"/>
    </source>
</evidence>
<accession>A0A2A2ABR8</accession>
<dbReference type="EMBL" id="NSJF01000002">
    <property type="protein sequence ID" value="PAT35266.1"/>
    <property type="molecule type" value="Genomic_DNA"/>
</dbReference>
<reference evidence="2 3" key="1">
    <citation type="submission" date="2017-08" db="EMBL/GenBank/DDBJ databases">
        <title>WGS of Clinical strains of the CDC Group NO-1 linked to zoonotic infections in humans.</title>
        <authorList>
            <person name="Bernier A.-M."/>
            <person name="Bernard K."/>
        </authorList>
    </citation>
    <scope>NUCLEOTIDE SEQUENCE [LARGE SCALE GENOMIC DNA]</scope>
    <source>
        <strain evidence="2 3">NML03-0146</strain>
    </source>
</reference>
<sequence>MAFKITLSAEDGTATATAKLDNCQISGADAADFAFYDAMPLIVASESSADIFVRGRVKKSVEQNATLSCKLFDHANPAGATVSWPLKIGAGIADSGSSKPTLKIIDSTVEVGAVDHEITIRLQSPNPPNVGAAEFVAAYDKNRMTLKSWESSATANTNCTIDNNAGKLKCNIARLLPSPYIPQAYEIKAKATIDTTSSMDDIYLFFESHLFRDKPGSDVYLSGNASGGTISVRSAPLHAAPVAVPASSLWSQIAMSALLGALGILALSLRRTR</sequence>
<evidence type="ECO:0000313" key="2">
    <source>
        <dbReference type="EMBL" id="PAT35266.1"/>
    </source>
</evidence>
<organism evidence="2 3">
    <name type="scientific">Vandammella animalimorsus</name>
    <dbReference type="NCBI Taxonomy" id="2029117"/>
    <lineage>
        <taxon>Bacteria</taxon>
        <taxon>Pseudomonadati</taxon>
        <taxon>Pseudomonadota</taxon>
        <taxon>Betaproteobacteria</taxon>
        <taxon>Burkholderiales</taxon>
        <taxon>Comamonadaceae</taxon>
        <taxon>Vandammella</taxon>
    </lineage>
</organism>
<name>A0A2A2ABR8_9BURK</name>
<protein>
    <submittedName>
        <fullName evidence="2">Uncharacterized protein</fullName>
    </submittedName>
</protein>
<gene>
    <name evidence="2" type="ORF">CK620_05110</name>
</gene>